<comment type="caution">
    <text evidence="1">The sequence shown here is derived from an EMBL/GenBank/DDBJ whole genome shotgun (WGS) entry which is preliminary data.</text>
</comment>
<dbReference type="Gramene" id="TVU49771">
    <property type="protein sequence ID" value="TVU49771"/>
    <property type="gene ID" value="EJB05_01107"/>
</dbReference>
<gene>
    <name evidence="1" type="ORF">EJB05_01107</name>
</gene>
<proteinExistence type="predicted"/>
<dbReference type="EMBL" id="RWGY01000002">
    <property type="protein sequence ID" value="TVU49771.1"/>
    <property type="molecule type" value="Genomic_DNA"/>
</dbReference>
<reference evidence="1 2" key="1">
    <citation type="journal article" date="2019" name="Sci. Rep.">
        <title>A high-quality genome of Eragrostis curvula grass provides insights into Poaceae evolution and supports new strategies to enhance forage quality.</title>
        <authorList>
            <person name="Carballo J."/>
            <person name="Santos B.A.C.M."/>
            <person name="Zappacosta D."/>
            <person name="Garbus I."/>
            <person name="Selva J.P."/>
            <person name="Gallo C.A."/>
            <person name="Diaz A."/>
            <person name="Albertini E."/>
            <person name="Caccamo M."/>
            <person name="Echenique V."/>
        </authorList>
    </citation>
    <scope>NUCLEOTIDE SEQUENCE [LARGE SCALE GENOMIC DNA]</scope>
    <source>
        <strain evidence="2">cv. Victoria</strain>
        <tissue evidence="1">Leaf</tissue>
    </source>
</reference>
<sequence length="66" mass="8073">MPRYTRSSPKVWQLRQRPHPPMLRGVHHLGRSQGVRVPRGRPLSRQVRRHRPGMLKKQRLYDFLYY</sequence>
<keyword evidence="2" id="KW-1185">Reference proteome</keyword>
<feature type="non-terminal residue" evidence="1">
    <location>
        <position position="1"/>
    </location>
</feature>
<accession>A0A5J9WNR8</accession>
<dbReference type="AlphaFoldDB" id="A0A5J9WNR8"/>
<evidence type="ECO:0000313" key="2">
    <source>
        <dbReference type="Proteomes" id="UP000324897"/>
    </source>
</evidence>
<name>A0A5J9WNR8_9POAL</name>
<protein>
    <submittedName>
        <fullName evidence="1">Uncharacterized protein</fullName>
    </submittedName>
</protein>
<evidence type="ECO:0000313" key="1">
    <source>
        <dbReference type="EMBL" id="TVU49771.1"/>
    </source>
</evidence>
<dbReference type="Proteomes" id="UP000324897">
    <property type="component" value="Chromosome 6"/>
</dbReference>
<organism evidence="1 2">
    <name type="scientific">Eragrostis curvula</name>
    <name type="common">weeping love grass</name>
    <dbReference type="NCBI Taxonomy" id="38414"/>
    <lineage>
        <taxon>Eukaryota</taxon>
        <taxon>Viridiplantae</taxon>
        <taxon>Streptophyta</taxon>
        <taxon>Embryophyta</taxon>
        <taxon>Tracheophyta</taxon>
        <taxon>Spermatophyta</taxon>
        <taxon>Magnoliopsida</taxon>
        <taxon>Liliopsida</taxon>
        <taxon>Poales</taxon>
        <taxon>Poaceae</taxon>
        <taxon>PACMAD clade</taxon>
        <taxon>Chloridoideae</taxon>
        <taxon>Eragrostideae</taxon>
        <taxon>Eragrostidinae</taxon>
        <taxon>Eragrostis</taxon>
    </lineage>
</organism>